<dbReference type="GO" id="GO:0000155">
    <property type="term" value="F:phosphorelay sensor kinase activity"/>
    <property type="evidence" value="ECO:0007669"/>
    <property type="project" value="InterPro"/>
</dbReference>
<accession>A0A176QF96</accession>
<dbReference type="CDD" id="cd00082">
    <property type="entry name" value="HisKA"/>
    <property type="match status" value="1"/>
</dbReference>
<dbReference type="SUPFAM" id="SSF55874">
    <property type="entry name" value="ATPase domain of HSP90 chaperone/DNA topoisomerase II/histidine kinase"/>
    <property type="match status" value="1"/>
</dbReference>
<evidence type="ECO:0000313" key="15">
    <source>
        <dbReference type="EMBL" id="OAB88446.1"/>
    </source>
</evidence>
<dbReference type="InterPro" id="IPR004358">
    <property type="entry name" value="Sig_transdc_His_kin-like_C"/>
</dbReference>
<feature type="transmembrane region" description="Helical" evidence="12">
    <location>
        <begin position="174"/>
        <end position="196"/>
    </location>
</feature>
<feature type="domain" description="Histidine kinase" evidence="13">
    <location>
        <begin position="258"/>
        <end position="470"/>
    </location>
</feature>
<dbReference type="EC" id="2.7.13.3" evidence="3"/>
<keyword evidence="10 12" id="KW-0472">Membrane</keyword>
<sequence>MVGRQHGIAGRLVALVTATLALALVLAGVIAYVVQRAEVLEQADSELLQEVEELRQLSDQSATDRPYRDVGVLLEDFLRFSVPGSDESMIAFVGGSRVPALVSGGERRIDLTEPAVIDAVLTQRRPDETVLSTVETPTQDLRIAITSVQGDDGQGTLVVGIDRGARLDRVDSLLSAYGVGALLTLLLAGAVLLVAVRRLLSPLGDLVEAAEQIDDRELSRRVVVPEQRTEVASLATSLNTMLERLESSFVAQRRFLDDTAHELRTPLTIMRGNLEVLDAEDVEDVEATRHIELVEIDRMRRIVDDLLLLARLDRPDFVRPAPIDARDLHADLLALVPALGDHEWVDDGCVEGVVHVDRDRVVQAVQQLCANAVKFSEPGSQVRLRTAWRGAGKDRALVLSVSDDGVGIAPEEQEAVFERFGRAEGQRAVEGSGLGLPIVRAIAHAHGGEIELDSRPGEGSTFSLVVSAPEPEPSPRAR</sequence>
<comment type="caution">
    <text evidence="15">The sequence shown here is derived from an EMBL/GenBank/DDBJ whole genome shotgun (WGS) entry which is preliminary data.</text>
</comment>
<dbReference type="PROSITE" id="PS50885">
    <property type="entry name" value="HAMP"/>
    <property type="match status" value="1"/>
</dbReference>
<dbReference type="SMART" id="SM00387">
    <property type="entry name" value="HATPase_c"/>
    <property type="match status" value="1"/>
</dbReference>
<keyword evidence="7" id="KW-0418">Kinase</keyword>
<dbReference type="GO" id="GO:0005886">
    <property type="term" value="C:plasma membrane"/>
    <property type="evidence" value="ECO:0007669"/>
    <property type="project" value="UniProtKB-SubCell"/>
</dbReference>
<evidence type="ECO:0000259" key="13">
    <source>
        <dbReference type="PROSITE" id="PS50109"/>
    </source>
</evidence>
<evidence type="ECO:0000256" key="6">
    <source>
        <dbReference type="ARBA" id="ARBA00022692"/>
    </source>
</evidence>
<dbReference type="Gene3D" id="3.30.565.10">
    <property type="entry name" value="Histidine kinase-like ATPase, C-terminal domain"/>
    <property type="match status" value="1"/>
</dbReference>
<dbReference type="Proteomes" id="UP000076976">
    <property type="component" value="Unassembled WGS sequence"/>
</dbReference>
<dbReference type="CDD" id="cd00075">
    <property type="entry name" value="HATPase"/>
    <property type="match status" value="1"/>
</dbReference>
<dbReference type="InterPro" id="IPR003660">
    <property type="entry name" value="HAMP_dom"/>
</dbReference>
<evidence type="ECO:0000256" key="7">
    <source>
        <dbReference type="ARBA" id="ARBA00022777"/>
    </source>
</evidence>
<protein>
    <recommendedName>
        <fullName evidence="3">histidine kinase</fullName>
        <ecNumber evidence="3">2.7.13.3</ecNumber>
    </recommendedName>
</protein>
<dbReference type="Gene3D" id="1.10.287.130">
    <property type="match status" value="1"/>
</dbReference>
<dbReference type="Pfam" id="PF00672">
    <property type="entry name" value="HAMP"/>
    <property type="match status" value="1"/>
</dbReference>
<evidence type="ECO:0000256" key="12">
    <source>
        <dbReference type="SAM" id="Phobius"/>
    </source>
</evidence>
<dbReference type="STRING" id="262209.AWH69_01130"/>
<dbReference type="InterPro" id="IPR003594">
    <property type="entry name" value="HATPase_dom"/>
</dbReference>
<dbReference type="FunFam" id="1.10.287.130:FF:000001">
    <property type="entry name" value="Two-component sensor histidine kinase"/>
    <property type="match status" value="1"/>
</dbReference>
<dbReference type="InterPro" id="IPR036890">
    <property type="entry name" value="HATPase_C_sf"/>
</dbReference>
<dbReference type="PRINTS" id="PR00344">
    <property type="entry name" value="BCTRLSENSOR"/>
</dbReference>
<evidence type="ECO:0000256" key="5">
    <source>
        <dbReference type="ARBA" id="ARBA00022679"/>
    </source>
</evidence>
<keyword evidence="4" id="KW-0597">Phosphoprotein</keyword>
<dbReference type="PROSITE" id="PS50109">
    <property type="entry name" value="HIS_KIN"/>
    <property type="match status" value="1"/>
</dbReference>
<dbReference type="SMART" id="SM00388">
    <property type="entry name" value="HisKA"/>
    <property type="match status" value="1"/>
</dbReference>
<keyword evidence="5" id="KW-0808">Transferase</keyword>
<evidence type="ECO:0000256" key="2">
    <source>
        <dbReference type="ARBA" id="ARBA00004236"/>
    </source>
</evidence>
<dbReference type="RefSeq" id="WP_068270242.1">
    <property type="nucleotide sequence ID" value="NZ_LQZG01000001.1"/>
</dbReference>
<comment type="catalytic activity">
    <reaction evidence="1">
        <text>ATP + protein L-histidine = ADP + protein N-phospho-L-histidine.</text>
        <dbReference type="EC" id="2.7.13.3"/>
    </reaction>
</comment>
<feature type="domain" description="HAMP" evidence="14">
    <location>
        <begin position="197"/>
        <end position="250"/>
    </location>
</feature>
<dbReference type="PANTHER" id="PTHR45436:SF5">
    <property type="entry name" value="SENSOR HISTIDINE KINASE TRCS"/>
    <property type="match status" value="1"/>
</dbReference>
<dbReference type="InterPro" id="IPR050428">
    <property type="entry name" value="TCS_sensor_his_kinase"/>
</dbReference>
<gene>
    <name evidence="15" type="ORF">AWH69_01130</name>
</gene>
<name>A0A176QF96_9MICO</name>
<keyword evidence="16" id="KW-1185">Reference proteome</keyword>
<evidence type="ECO:0000256" key="8">
    <source>
        <dbReference type="ARBA" id="ARBA00022989"/>
    </source>
</evidence>
<evidence type="ECO:0000259" key="14">
    <source>
        <dbReference type="PROSITE" id="PS50885"/>
    </source>
</evidence>
<dbReference type="InterPro" id="IPR036097">
    <property type="entry name" value="HisK_dim/P_sf"/>
</dbReference>
<dbReference type="AlphaFoldDB" id="A0A176QF96"/>
<dbReference type="InterPro" id="IPR005467">
    <property type="entry name" value="His_kinase_dom"/>
</dbReference>
<dbReference type="SMART" id="SM00304">
    <property type="entry name" value="HAMP"/>
    <property type="match status" value="1"/>
</dbReference>
<evidence type="ECO:0000256" key="3">
    <source>
        <dbReference type="ARBA" id="ARBA00012438"/>
    </source>
</evidence>
<comment type="subcellular location">
    <subcellularLocation>
        <location evidence="2">Cell membrane</location>
    </subcellularLocation>
</comment>
<dbReference type="CDD" id="cd06225">
    <property type="entry name" value="HAMP"/>
    <property type="match status" value="1"/>
</dbReference>
<dbReference type="EMBL" id="LQZG01000001">
    <property type="protein sequence ID" value="OAB88446.1"/>
    <property type="molecule type" value="Genomic_DNA"/>
</dbReference>
<reference evidence="15 16" key="1">
    <citation type="submission" date="2016-01" db="EMBL/GenBank/DDBJ databases">
        <title>Janibacter melonis strain CD11_4 genome sequencing and assembly.</title>
        <authorList>
            <person name="Nair G.R."/>
            <person name="Kaur G."/>
            <person name="Chander A.M."/>
            <person name="Mayilraj S."/>
        </authorList>
    </citation>
    <scope>NUCLEOTIDE SEQUENCE [LARGE SCALE GENOMIC DNA]</scope>
    <source>
        <strain evidence="15 16">CD11-4</strain>
    </source>
</reference>
<keyword evidence="8 12" id="KW-1133">Transmembrane helix</keyword>
<proteinExistence type="predicted"/>
<dbReference type="SUPFAM" id="SSF47384">
    <property type="entry name" value="Homodimeric domain of signal transducing histidine kinase"/>
    <property type="match status" value="1"/>
</dbReference>
<dbReference type="Gene3D" id="6.10.340.10">
    <property type="match status" value="1"/>
</dbReference>
<dbReference type="PANTHER" id="PTHR45436">
    <property type="entry name" value="SENSOR HISTIDINE KINASE YKOH"/>
    <property type="match status" value="1"/>
</dbReference>
<organism evidence="15 16">
    <name type="scientific">Janibacter melonis</name>
    <dbReference type="NCBI Taxonomy" id="262209"/>
    <lineage>
        <taxon>Bacteria</taxon>
        <taxon>Bacillati</taxon>
        <taxon>Actinomycetota</taxon>
        <taxon>Actinomycetes</taxon>
        <taxon>Micrococcales</taxon>
        <taxon>Intrasporangiaceae</taxon>
        <taxon>Janibacter</taxon>
    </lineage>
</organism>
<dbReference type="SUPFAM" id="SSF158472">
    <property type="entry name" value="HAMP domain-like"/>
    <property type="match status" value="1"/>
</dbReference>
<dbReference type="Pfam" id="PF00512">
    <property type="entry name" value="HisKA"/>
    <property type="match status" value="1"/>
</dbReference>
<keyword evidence="6 12" id="KW-0812">Transmembrane</keyword>
<dbReference type="Pfam" id="PF02518">
    <property type="entry name" value="HATPase_c"/>
    <property type="match status" value="1"/>
</dbReference>
<evidence type="ECO:0000313" key="16">
    <source>
        <dbReference type="Proteomes" id="UP000076976"/>
    </source>
</evidence>
<evidence type="ECO:0000256" key="10">
    <source>
        <dbReference type="ARBA" id="ARBA00023136"/>
    </source>
</evidence>
<feature type="transmembrane region" description="Helical" evidence="12">
    <location>
        <begin position="12"/>
        <end position="34"/>
    </location>
</feature>
<keyword evidence="9" id="KW-0902">Two-component regulatory system</keyword>
<feature type="region of interest" description="Disordered" evidence="11">
    <location>
        <begin position="452"/>
        <end position="478"/>
    </location>
</feature>
<evidence type="ECO:0000256" key="4">
    <source>
        <dbReference type="ARBA" id="ARBA00022553"/>
    </source>
</evidence>
<evidence type="ECO:0000256" key="11">
    <source>
        <dbReference type="SAM" id="MobiDB-lite"/>
    </source>
</evidence>
<evidence type="ECO:0000256" key="1">
    <source>
        <dbReference type="ARBA" id="ARBA00000085"/>
    </source>
</evidence>
<evidence type="ECO:0000256" key="9">
    <source>
        <dbReference type="ARBA" id="ARBA00023012"/>
    </source>
</evidence>
<dbReference type="InterPro" id="IPR003661">
    <property type="entry name" value="HisK_dim/P_dom"/>
</dbReference>